<evidence type="ECO:0000256" key="1">
    <source>
        <dbReference type="ARBA" id="ARBA00001917"/>
    </source>
</evidence>
<dbReference type="STRING" id="439228.SAMN06295920_10766"/>
<dbReference type="CDD" id="cd02809">
    <property type="entry name" value="alpha_hydroxyacid_oxid_FMN"/>
    <property type="match status" value="1"/>
</dbReference>
<dbReference type="GO" id="GO:0010181">
    <property type="term" value="F:FMN binding"/>
    <property type="evidence" value="ECO:0007669"/>
    <property type="project" value="InterPro"/>
</dbReference>
<feature type="active site" description="Proton acceptor" evidence="6">
    <location>
        <position position="279"/>
    </location>
</feature>
<feature type="binding site" evidence="7">
    <location>
        <begin position="80"/>
        <end position="82"/>
    </location>
    <ligand>
        <name>FMN</name>
        <dbReference type="ChEBI" id="CHEBI:58210"/>
    </ligand>
</feature>
<proteinExistence type="inferred from homology"/>
<dbReference type="Proteomes" id="UP000189818">
    <property type="component" value="Unassembled WGS sequence"/>
</dbReference>
<keyword evidence="2 7" id="KW-0285">Flavoprotein</keyword>
<dbReference type="FunFam" id="3.20.20.70:FF:000029">
    <property type="entry name" value="L-lactate dehydrogenase"/>
    <property type="match status" value="1"/>
</dbReference>
<dbReference type="InterPro" id="IPR008259">
    <property type="entry name" value="FMN_hydac_DH_AS"/>
</dbReference>
<evidence type="ECO:0000313" key="9">
    <source>
        <dbReference type="EMBL" id="SKB84621.1"/>
    </source>
</evidence>
<keyword evidence="4" id="KW-0560">Oxidoreductase</keyword>
<reference evidence="10" key="1">
    <citation type="submission" date="2017-02" db="EMBL/GenBank/DDBJ databases">
        <authorList>
            <person name="Varghese N."/>
            <person name="Submissions S."/>
        </authorList>
    </citation>
    <scope>NUCLEOTIDE SEQUENCE [LARGE SCALE GENOMIC DNA]</scope>
    <source>
        <strain evidence="10">UM2</strain>
    </source>
</reference>
<evidence type="ECO:0000256" key="4">
    <source>
        <dbReference type="ARBA" id="ARBA00023002"/>
    </source>
</evidence>
<evidence type="ECO:0000256" key="5">
    <source>
        <dbReference type="ARBA" id="ARBA00024042"/>
    </source>
</evidence>
<evidence type="ECO:0000256" key="6">
    <source>
        <dbReference type="PIRSR" id="PIRSR000138-1"/>
    </source>
</evidence>
<evidence type="ECO:0000256" key="2">
    <source>
        <dbReference type="ARBA" id="ARBA00022630"/>
    </source>
</evidence>
<dbReference type="InterPro" id="IPR013785">
    <property type="entry name" value="Aldolase_TIM"/>
</dbReference>
<comment type="similarity">
    <text evidence="5">Belongs to the FMN-dependent alpha-hydroxy acid dehydrogenase family.</text>
</comment>
<feature type="domain" description="FMN hydroxy acid dehydrogenase" evidence="8">
    <location>
        <begin position="1"/>
        <end position="384"/>
    </location>
</feature>
<feature type="binding site" evidence="7">
    <location>
        <position position="279"/>
    </location>
    <ligand>
        <name>glyoxylate</name>
        <dbReference type="ChEBI" id="CHEBI:36655"/>
    </ligand>
</feature>
<dbReference type="AlphaFoldDB" id="A0A1T5EKZ9"/>
<dbReference type="PROSITE" id="PS00557">
    <property type="entry name" value="FMN_HYDROXY_ACID_DH_1"/>
    <property type="match status" value="1"/>
</dbReference>
<organism evidence="9 10">
    <name type="scientific">Rhizorhabdus histidinilytica</name>
    <dbReference type="NCBI Taxonomy" id="439228"/>
    <lineage>
        <taxon>Bacteria</taxon>
        <taxon>Pseudomonadati</taxon>
        <taxon>Pseudomonadota</taxon>
        <taxon>Alphaproteobacteria</taxon>
        <taxon>Sphingomonadales</taxon>
        <taxon>Sphingomonadaceae</taxon>
        <taxon>Rhizorhabdus</taxon>
    </lineage>
</organism>
<gene>
    <name evidence="9" type="ORF">SAMN06295920_10766</name>
</gene>
<feature type="binding site" evidence="7">
    <location>
        <begin position="333"/>
        <end position="334"/>
    </location>
    <ligand>
        <name>FMN</name>
        <dbReference type="ChEBI" id="CHEBI:58210"/>
    </ligand>
</feature>
<feature type="binding site" evidence="7">
    <location>
        <position position="109"/>
    </location>
    <ligand>
        <name>FMN</name>
        <dbReference type="ChEBI" id="CHEBI:58210"/>
    </ligand>
</feature>
<evidence type="ECO:0000256" key="3">
    <source>
        <dbReference type="ARBA" id="ARBA00022643"/>
    </source>
</evidence>
<dbReference type="PANTHER" id="PTHR10578">
    <property type="entry name" value="S -2-HYDROXY-ACID OXIDASE-RELATED"/>
    <property type="match status" value="1"/>
</dbReference>
<keyword evidence="10" id="KW-1185">Reference proteome</keyword>
<sequence length="385" mass="41816">MQAHRIHDIADLRRRAARKLPRPIFDYIEGGAEDELALRDSRAAFDRYRFLPRMLTDVSSPHIETELFGRRLPLPLMLSPTGLTRLFHKRAELAVAEAVRDLGLPYCLSTMGTTTMEEFAQAVPGPRLFQIYIFRDRGLTEEFLDRAKAAGYDGLVLTVDTAVAGHRQRDLVNGLSIPPRLTLRGFLGFATRPAWSLPALLGRPFEFVNVAHRATGAQDGDTSLHAYVADQFDRSLTWADVEWLAARWSGPLAVKGILAAADARRALDAGADTVMLSNHGGRQLESAMAPIDCVAPVADAVGGRMKIVCDGGIRRGRDIVKALALGADACSIGRAYLYGLAAGGADGVRHAIELLRSEYERTLTLAGIADRAALGPELLRRAGGA</sequence>
<keyword evidence="3 7" id="KW-0288">FMN</keyword>
<dbReference type="PROSITE" id="PS51349">
    <property type="entry name" value="FMN_HYDROXY_ACID_DH_2"/>
    <property type="match status" value="1"/>
</dbReference>
<evidence type="ECO:0000259" key="8">
    <source>
        <dbReference type="PROSITE" id="PS51349"/>
    </source>
</evidence>
<dbReference type="SUPFAM" id="SSF51395">
    <property type="entry name" value="FMN-linked oxidoreductases"/>
    <property type="match status" value="1"/>
</dbReference>
<dbReference type="OrthoDB" id="9770452at2"/>
<feature type="binding site" evidence="7">
    <location>
        <position position="282"/>
    </location>
    <ligand>
        <name>glyoxylate</name>
        <dbReference type="ChEBI" id="CHEBI:36655"/>
    </ligand>
</feature>
<feature type="binding site" evidence="7">
    <location>
        <position position="130"/>
    </location>
    <ligand>
        <name>FMN</name>
        <dbReference type="ChEBI" id="CHEBI:58210"/>
    </ligand>
</feature>
<protein>
    <submittedName>
        <fullName evidence="9">L-lactate dehydrogenase (Cytochrome)</fullName>
    </submittedName>
</protein>
<comment type="cofactor">
    <cofactor evidence="1">
        <name>FMN</name>
        <dbReference type="ChEBI" id="CHEBI:58210"/>
    </cofactor>
</comment>
<dbReference type="PIRSF" id="PIRSF000138">
    <property type="entry name" value="Al-hdrx_acd_dh"/>
    <property type="match status" value="1"/>
</dbReference>
<evidence type="ECO:0000313" key="10">
    <source>
        <dbReference type="Proteomes" id="UP000189818"/>
    </source>
</evidence>
<evidence type="ECO:0000256" key="7">
    <source>
        <dbReference type="PIRSR" id="PIRSR000138-2"/>
    </source>
</evidence>
<feature type="binding site" evidence="7">
    <location>
        <position position="255"/>
    </location>
    <ligand>
        <name>FMN</name>
        <dbReference type="ChEBI" id="CHEBI:58210"/>
    </ligand>
</feature>
<dbReference type="RefSeq" id="WP_079649166.1">
    <property type="nucleotide sequence ID" value="NZ_FUYM01000007.1"/>
</dbReference>
<dbReference type="InterPro" id="IPR037396">
    <property type="entry name" value="FMN_HAD"/>
</dbReference>
<dbReference type="GO" id="GO:0009060">
    <property type="term" value="P:aerobic respiration"/>
    <property type="evidence" value="ECO:0007669"/>
    <property type="project" value="TreeGrafter"/>
</dbReference>
<name>A0A1T5EKZ9_9SPHN</name>
<dbReference type="Pfam" id="PF01070">
    <property type="entry name" value="FMN_dh"/>
    <property type="match status" value="1"/>
</dbReference>
<dbReference type="GO" id="GO:0005886">
    <property type="term" value="C:plasma membrane"/>
    <property type="evidence" value="ECO:0007669"/>
    <property type="project" value="TreeGrafter"/>
</dbReference>
<dbReference type="GO" id="GO:0004459">
    <property type="term" value="F:L-lactate dehydrogenase (NAD+) activity"/>
    <property type="evidence" value="ECO:0007669"/>
    <property type="project" value="TreeGrafter"/>
</dbReference>
<dbReference type="InterPro" id="IPR012133">
    <property type="entry name" value="Alpha-hydoxy_acid_DH_FMN"/>
</dbReference>
<feature type="binding site" evidence="7">
    <location>
        <position position="158"/>
    </location>
    <ligand>
        <name>FMN</name>
        <dbReference type="ChEBI" id="CHEBI:58210"/>
    </ligand>
</feature>
<feature type="binding site" evidence="7">
    <location>
        <begin position="310"/>
        <end position="314"/>
    </location>
    <ligand>
        <name>FMN</name>
        <dbReference type="ChEBI" id="CHEBI:58210"/>
    </ligand>
</feature>
<dbReference type="EMBL" id="FUYM01000007">
    <property type="protein sequence ID" value="SKB84621.1"/>
    <property type="molecule type" value="Genomic_DNA"/>
</dbReference>
<feature type="binding site" evidence="7">
    <location>
        <position position="132"/>
    </location>
    <ligand>
        <name>glyoxylate</name>
        <dbReference type="ChEBI" id="CHEBI:36655"/>
    </ligand>
</feature>
<feature type="binding site" evidence="7">
    <location>
        <position position="167"/>
    </location>
    <ligand>
        <name>glyoxylate</name>
        <dbReference type="ChEBI" id="CHEBI:36655"/>
    </ligand>
</feature>
<dbReference type="Gene3D" id="3.20.20.70">
    <property type="entry name" value="Aldolase class I"/>
    <property type="match status" value="1"/>
</dbReference>
<feature type="binding site" evidence="7">
    <location>
        <position position="27"/>
    </location>
    <ligand>
        <name>glyoxylate</name>
        <dbReference type="ChEBI" id="CHEBI:36655"/>
    </ligand>
</feature>
<feature type="binding site" evidence="7">
    <location>
        <position position="277"/>
    </location>
    <ligand>
        <name>FMN</name>
        <dbReference type="ChEBI" id="CHEBI:58210"/>
    </ligand>
</feature>
<accession>A0A1T5EKZ9</accession>
<dbReference type="InterPro" id="IPR000262">
    <property type="entry name" value="FMN-dep_DH"/>
</dbReference>
<dbReference type="PANTHER" id="PTHR10578:SF107">
    <property type="entry name" value="2-HYDROXYACID OXIDASE 1"/>
    <property type="match status" value="1"/>
</dbReference>